<keyword evidence="5" id="KW-0812">Transmembrane</keyword>
<reference evidence="7 8" key="1">
    <citation type="submission" date="2016-04" db="EMBL/GenBank/DDBJ databases">
        <title>A degradative enzymes factory behind the ericoid mycorrhizal symbiosis.</title>
        <authorList>
            <consortium name="DOE Joint Genome Institute"/>
            <person name="Martino E."/>
            <person name="Morin E."/>
            <person name="Grelet G."/>
            <person name="Kuo A."/>
            <person name="Kohler A."/>
            <person name="Daghino S."/>
            <person name="Barry K."/>
            <person name="Choi C."/>
            <person name="Cichocki N."/>
            <person name="Clum A."/>
            <person name="Copeland A."/>
            <person name="Hainaut M."/>
            <person name="Haridas S."/>
            <person name="Labutti K."/>
            <person name="Lindquist E."/>
            <person name="Lipzen A."/>
            <person name="Khouja H.-R."/>
            <person name="Murat C."/>
            <person name="Ohm R."/>
            <person name="Olson A."/>
            <person name="Spatafora J."/>
            <person name="Veneault-Fourrey C."/>
            <person name="Henrissat B."/>
            <person name="Grigoriev I."/>
            <person name="Martin F."/>
            <person name="Perotto S."/>
        </authorList>
    </citation>
    <scope>NUCLEOTIDE SEQUENCE [LARGE SCALE GENOMIC DNA]</scope>
    <source>
        <strain evidence="7 8">F</strain>
    </source>
</reference>
<dbReference type="PROSITE" id="PS50048">
    <property type="entry name" value="ZN2_CY6_FUNGAL_2"/>
    <property type="match status" value="1"/>
</dbReference>
<dbReference type="GO" id="GO:0006351">
    <property type="term" value="P:DNA-templated transcription"/>
    <property type="evidence" value="ECO:0007669"/>
    <property type="project" value="InterPro"/>
</dbReference>
<evidence type="ECO:0000256" key="1">
    <source>
        <dbReference type="ARBA" id="ARBA00022723"/>
    </source>
</evidence>
<dbReference type="InterPro" id="IPR001138">
    <property type="entry name" value="Zn2Cys6_DnaBD"/>
</dbReference>
<keyword evidence="4" id="KW-0539">Nucleus</keyword>
<keyword evidence="5" id="KW-0472">Membrane</keyword>
<dbReference type="CDD" id="cd00067">
    <property type="entry name" value="GAL4"/>
    <property type="match status" value="1"/>
</dbReference>
<gene>
    <name evidence="7" type="ORF">L207DRAFT_487514</name>
</gene>
<name>A0A2J6RTA9_HYAVF</name>
<dbReference type="Gene3D" id="4.10.240.10">
    <property type="entry name" value="Zn(2)-C6 fungal-type DNA-binding domain"/>
    <property type="match status" value="1"/>
</dbReference>
<accession>A0A2J6RTA9</accession>
<dbReference type="InterPro" id="IPR036864">
    <property type="entry name" value="Zn2-C6_fun-type_DNA-bd_sf"/>
</dbReference>
<protein>
    <recommendedName>
        <fullName evidence="6">Zn(2)-C6 fungal-type domain-containing protein</fullName>
    </recommendedName>
</protein>
<keyword evidence="3" id="KW-0804">Transcription</keyword>
<feature type="transmembrane region" description="Helical" evidence="5">
    <location>
        <begin position="570"/>
        <end position="586"/>
    </location>
</feature>
<dbReference type="Pfam" id="PF04082">
    <property type="entry name" value="Fungal_trans"/>
    <property type="match status" value="1"/>
</dbReference>
<evidence type="ECO:0000256" key="2">
    <source>
        <dbReference type="ARBA" id="ARBA00023015"/>
    </source>
</evidence>
<dbReference type="PANTHER" id="PTHR47840">
    <property type="entry name" value="ZN(II)2CYS6 TRANSCRIPTION FACTOR (EUROFUNG)-RELATED"/>
    <property type="match status" value="1"/>
</dbReference>
<dbReference type="STRING" id="1149755.A0A2J6RTA9"/>
<dbReference type="OrthoDB" id="6509908at2759"/>
<evidence type="ECO:0000313" key="8">
    <source>
        <dbReference type="Proteomes" id="UP000235786"/>
    </source>
</evidence>
<keyword evidence="1" id="KW-0479">Metal-binding</keyword>
<dbReference type="EMBL" id="KZ613944">
    <property type="protein sequence ID" value="PMD41745.1"/>
    <property type="molecule type" value="Genomic_DNA"/>
</dbReference>
<dbReference type="PROSITE" id="PS00463">
    <property type="entry name" value="ZN2_CY6_FUNGAL_1"/>
    <property type="match status" value="1"/>
</dbReference>
<dbReference type="GO" id="GO:0000981">
    <property type="term" value="F:DNA-binding transcription factor activity, RNA polymerase II-specific"/>
    <property type="evidence" value="ECO:0007669"/>
    <property type="project" value="InterPro"/>
</dbReference>
<dbReference type="GO" id="GO:0003677">
    <property type="term" value="F:DNA binding"/>
    <property type="evidence" value="ECO:0007669"/>
    <property type="project" value="InterPro"/>
</dbReference>
<evidence type="ECO:0000256" key="4">
    <source>
        <dbReference type="ARBA" id="ARBA00023242"/>
    </source>
</evidence>
<dbReference type="CDD" id="cd12148">
    <property type="entry name" value="fungal_TF_MHR"/>
    <property type="match status" value="1"/>
</dbReference>
<feature type="domain" description="Zn(2)-C6 fungal-type" evidence="6">
    <location>
        <begin position="51"/>
        <end position="82"/>
    </location>
</feature>
<dbReference type="InterPro" id="IPR007219">
    <property type="entry name" value="XnlR_reg_dom"/>
</dbReference>
<proteinExistence type="predicted"/>
<keyword evidence="2" id="KW-0805">Transcription regulation</keyword>
<evidence type="ECO:0000256" key="5">
    <source>
        <dbReference type="SAM" id="Phobius"/>
    </source>
</evidence>
<evidence type="ECO:0000256" key="3">
    <source>
        <dbReference type="ARBA" id="ARBA00023163"/>
    </source>
</evidence>
<dbReference type="PANTHER" id="PTHR47840:SF1">
    <property type="entry name" value="ZN(II)2CYS6 TRANSCRIPTION FACTOR (EUROFUNG)"/>
    <property type="match status" value="1"/>
</dbReference>
<dbReference type="Proteomes" id="UP000235786">
    <property type="component" value="Unassembled WGS sequence"/>
</dbReference>
<dbReference type="GO" id="GO:0008270">
    <property type="term" value="F:zinc ion binding"/>
    <property type="evidence" value="ECO:0007669"/>
    <property type="project" value="InterPro"/>
</dbReference>
<dbReference type="SUPFAM" id="SSF57701">
    <property type="entry name" value="Zn2/Cys6 DNA-binding domain"/>
    <property type="match status" value="1"/>
</dbReference>
<evidence type="ECO:0000313" key="7">
    <source>
        <dbReference type="EMBL" id="PMD41745.1"/>
    </source>
</evidence>
<keyword evidence="5" id="KW-1133">Transmembrane helix</keyword>
<organism evidence="7 8">
    <name type="scientific">Hyaloscypha variabilis (strain UAMH 11265 / GT02V1 / F)</name>
    <name type="common">Meliniomyces variabilis</name>
    <dbReference type="NCBI Taxonomy" id="1149755"/>
    <lineage>
        <taxon>Eukaryota</taxon>
        <taxon>Fungi</taxon>
        <taxon>Dikarya</taxon>
        <taxon>Ascomycota</taxon>
        <taxon>Pezizomycotina</taxon>
        <taxon>Leotiomycetes</taxon>
        <taxon>Helotiales</taxon>
        <taxon>Hyaloscyphaceae</taxon>
        <taxon>Hyaloscypha</taxon>
        <taxon>Hyaloscypha variabilis</taxon>
    </lineage>
</organism>
<sequence>MHLGHNTNSLMQKPFSTLSKLEISATYCTMSETSSSSGHSALRPVRKGTKSCVECRHRKIRCVFRPNNPSTCISCFSHGIRCASQAETEPVPPTHARMNLSERVAQLEKDLAALRASNDITPRKNSFLTNGKAHFDPSTQPANSFGTSSELPRPLSALSPTAANNLPILSLFDNAILTTSETNNAIYDSISREFGTGSLRPVNYQSTPHFRMSRIKRARICEALTDLLPSQSAMCEILEIGGIWWDLLRILHPYMCCEDDKMSIQSYVLLALNQDNPCILGSALSWLATSMQSLPMSYDTGHLNLPIPLNDLIQHYVSTIDRLIVFDDEISVSLEGIECILLQGQFYGNIGRPRKAWVAIRKALSNALLLGLHKTTSQASATPSPHHQRRENVWWHLVQCDAYLSLMLGLQNFTKPPLAETQGKLLAGPGIISCDLYRKKLFTVISKIGDRNQAMQISSDTMLTTTMEINQELDALSRHLQPISWNPIMPSQTYSIGDALGNYESTITHFWHYQAKAYLHLPFMLQSPSSSEFDYNRTACISGAREVVQVYIRMRELAGGRINLCRVVDFQVFMAAVIVILGLLGYRPTSTPRNYSQEAEDWNLVYQTMEVLKVVSAEPENLIAAQCFQALEALVSIANGQFSTNGEGSGRKIFIPYFGIINVAPVSSFMNGTTQGAAPHLQEVDLPPATSSQANNPIIDIDVFNAFSFGNGLQNLNSVPQSGVPNDILLPDTLAIDIDQDWSWMLNTDYQMN</sequence>
<evidence type="ECO:0000259" key="6">
    <source>
        <dbReference type="PROSITE" id="PS50048"/>
    </source>
</evidence>
<dbReference type="AlphaFoldDB" id="A0A2J6RTA9"/>
<keyword evidence="8" id="KW-1185">Reference proteome</keyword>